<dbReference type="GeneID" id="112495002"/>
<organism evidence="2 3">
    <name type="scientific">Cephus cinctus</name>
    <name type="common">Wheat stem sawfly</name>
    <dbReference type="NCBI Taxonomy" id="211228"/>
    <lineage>
        <taxon>Eukaryota</taxon>
        <taxon>Metazoa</taxon>
        <taxon>Ecdysozoa</taxon>
        <taxon>Arthropoda</taxon>
        <taxon>Hexapoda</taxon>
        <taxon>Insecta</taxon>
        <taxon>Pterygota</taxon>
        <taxon>Neoptera</taxon>
        <taxon>Endopterygota</taxon>
        <taxon>Hymenoptera</taxon>
        <taxon>Cephoidea</taxon>
        <taxon>Cephidae</taxon>
        <taxon>Cephus</taxon>
    </lineage>
</organism>
<dbReference type="Proteomes" id="UP000694920">
    <property type="component" value="Unplaced"/>
</dbReference>
<dbReference type="AlphaFoldDB" id="A0AAJ7RQD6"/>
<name>A0AAJ7RQD6_CEPCN</name>
<evidence type="ECO:0000313" key="2">
    <source>
        <dbReference type="Proteomes" id="UP000694920"/>
    </source>
</evidence>
<evidence type="ECO:0000313" key="3">
    <source>
        <dbReference type="RefSeq" id="XP_024945191.1"/>
    </source>
</evidence>
<feature type="compositionally biased region" description="Basic and acidic residues" evidence="1">
    <location>
        <begin position="51"/>
        <end position="72"/>
    </location>
</feature>
<gene>
    <name evidence="3" type="primary">LOC112495002</name>
</gene>
<dbReference type="KEGG" id="ccin:112495002"/>
<sequence length="119" mass="13742">MFVQILVSDRGMFSTGNVVYSWNVCSDHTQMSKKMLNATASLNQDRGSKKRSGEEVRKEESVTKKGEMRESSKLSNNNRGGQRRMRNTEDRMKKFELEKRRLKSEKGPTCPFTRGLTFL</sequence>
<feature type="compositionally biased region" description="Basic and acidic residues" evidence="1">
    <location>
        <begin position="86"/>
        <end position="99"/>
    </location>
</feature>
<dbReference type="RefSeq" id="XP_024945191.1">
    <property type="nucleotide sequence ID" value="XM_025089423.1"/>
</dbReference>
<protein>
    <submittedName>
        <fullName evidence="3">Uncharacterized protein LOC112495002</fullName>
    </submittedName>
</protein>
<feature type="region of interest" description="Disordered" evidence="1">
    <location>
        <begin position="38"/>
        <end position="114"/>
    </location>
</feature>
<reference evidence="3" key="1">
    <citation type="submission" date="2025-08" db="UniProtKB">
        <authorList>
            <consortium name="RefSeq"/>
        </authorList>
    </citation>
    <scope>IDENTIFICATION</scope>
</reference>
<keyword evidence="2" id="KW-1185">Reference proteome</keyword>
<evidence type="ECO:0000256" key="1">
    <source>
        <dbReference type="SAM" id="MobiDB-lite"/>
    </source>
</evidence>
<proteinExistence type="predicted"/>
<accession>A0AAJ7RQD6</accession>